<dbReference type="AlphaFoldDB" id="A0A1B7Y4G8"/>
<dbReference type="GeneID" id="28870096"/>
<reference evidence="2" key="1">
    <citation type="journal article" date="2017" name="BMC Genomics">
        <title>Gapless genome assembly of Colletotrichum higginsianum reveals chromosome structure and association of transposable elements with secondary metabolite gene clusters.</title>
        <authorList>
            <person name="Dallery J.-F."/>
            <person name="Lapalu N."/>
            <person name="Zampounis A."/>
            <person name="Pigne S."/>
            <person name="Luyten I."/>
            <person name="Amselem J."/>
            <person name="Wittenberg A.H.J."/>
            <person name="Zhou S."/>
            <person name="de Queiroz M.V."/>
            <person name="Robin G.P."/>
            <person name="Auger A."/>
            <person name="Hainaut M."/>
            <person name="Henrissat B."/>
            <person name="Kim K.-T."/>
            <person name="Lee Y.-H."/>
            <person name="Lespinet O."/>
            <person name="Schwartz D.C."/>
            <person name="Thon M.R."/>
            <person name="O'Connell R.J."/>
        </authorList>
    </citation>
    <scope>NUCLEOTIDE SEQUENCE [LARGE SCALE GENOMIC DNA]</scope>
    <source>
        <strain evidence="2">IMI 349063</strain>
    </source>
</reference>
<sequence length="135" mass="15122">MIQHGNDQSLGPSWYANLENYLPNKDLKMWVPKEGKTPPDYQLLKIYSPKMAKTLARYKYDTGHWVAQSCESLTLYAMARYVQKALGNVYPHLPLAPEPPVSPPTGGVEPAYTVGFSPCIPMGRSPSSIQLLWII</sequence>
<organism evidence="1 2">
    <name type="scientific">Colletotrichum higginsianum (strain IMI 349063)</name>
    <name type="common">Crucifer anthracnose fungus</name>
    <dbReference type="NCBI Taxonomy" id="759273"/>
    <lineage>
        <taxon>Eukaryota</taxon>
        <taxon>Fungi</taxon>
        <taxon>Dikarya</taxon>
        <taxon>Ascomycota</taxon>
        <taxon>Pezizomycotina</taxon>
        <taxon>Sordariomycetes</taxon>
        <taxon>Hypocreomycetidae</taxon>
        <taxon>Glomerellales</taxon>
        <taxon>Glomerellaceae</taxon>
        <taxon>Colletotrichum</taxon>
        <taxon>Colletotrichum destructivum species complex</taxon>
    </lineage>
</organism>
<name>A0A1B7Y4G8_COLHI</name>
<proteinExistence type="predicted"/>
<dbReference type="EMBL" id="LTAN01000007">
    <property type="protein sequence ID" value="OBR06895.1"/>
    <property type="molecule type" value="Genomic_DNA"/>
</dbReference>
<keyword evidence="2" id="KW-1185">Reference proteome</keyword>
<dbReference type="Proteomes" id="UP000092177">
    <property type="component" value="Unassembled WGS sequence"/>
</dbReference>
<protein>
    <submittedName>
        <fullName evidence="1">Uncharacterized protein</fullName>
    </submittedName>
</protein>
<evidence type="ECO:0000313" key="1">
    <source>
        <dbReference type="EMBL" id="OBR06895.1"/>
    </source>
</evidence>
<dbReference type="RefSeq" id="XP_018155413.1">
    <property type="nucleotide sequence ID" value="XM_018305989.1"/>
</dbReference>
<dbReference type="VEuPathDB" id="FungiDB:CH63R_11015"/>
<accession>A0A1B7Y4G8</accession>
<comment type="caution">
    <text evidence="1">The sequence shown here is derived from an EMBL/GenBank/DDBJ whole genome shotgun (WGS) entry which is preliminary data.</text>
</comment>
<dbReference type="KEGG" id="chig:CH63R_11015"/>
<gene>
    <name evidence="1" type="ORF">CH63R_11015</name>
</gene>
<evidence type="ECO:0000313" key="2">
    <source>
        <dbReference type="Proteomes" id="UP000092177"/>
    </source>
</evidence>